<dbReference type="EMBL" id="BMGD01000001">
    <property type="protein sequence ID" value="GGB55548.1"/>
    <property type="molecule type" value="Genomic_DNA"/>
</dbReference>
<dbReference type="Pfam" id="PF02397">
    <property type="entry name" value="Bac_transf"/>
    <property type="match status" value="1"/>
</dbReference>
<dbReference type="RefSeq" id="WP_229736792.1">
    <property type="nucleotide sequence ID" value="NZ_BMGD01000001.1"/>
</dbReference>
<evidence type="ECO:0000256" key="3">
    <source>
        <dbReference type="SAM" id="Phobius"/>
    </source>
</evidence>
<evidence type="ECO:0000313" key="6">
    <source>
        <dbReference type="Proteomes" id="UP000614261"/>
    </source>
</evidence>
<organism evidence="5 6">
    <name type="scientific">Blastomonas aquatica</name>
    <dbReference type="NCBI Taxonomy" id="1510276"/>
    <lineage>
        <taxon>Bacteria</taxon>
        <taxon>Pseudomonadati</taxon>
        <taxon>Pseudomonadota</taxon>
        <taxon>Alphaproteobacteria</taxon>
        <taxon>Sphingomonadales</taxon>
        <taxon>Sphingomonadaceae</taxon>
        <taxon>Blastomonas</taxon>
    </lineage>
</organism>
<dbReference type="InterPro" id="IPR003362">
    <property type="entry name" value="Bact_transf"/>
</dbReference>
<evidence type="ECO:0000256" key="1">
    <source>
        <dbReference type="ARBA" id="ARBA00006464"/>
    </source>
</evidence>
<feature type="domain" description="Bacterial sugar transferase" evidence="4">
    <location>
        <begin position="284"/>
        <end position="472"/>
    </location>
</feature>
<dbReference type="PANTHER" id="PTHR30576:SF0">
    <property type="entry name" value="UNDECAPRENYL-PHOSPHATE N-ACETYLGALACTOSAMINYL 1-PHOSPHATE TRANSFERASE-RELATED"/>
    <property type="match status" value="1"/>
</dbReference>
<gene>
    <name evidence="5" type="ORF">GCM10010833_07870</name>
</gene>
<evidence type="ECO:0000259" key="4">
    <source>
        <dbReference type="Pfam" id="PF02397"/>
    </source>
</evidence>
<keyword evidence="6" id="KW-1185">Reference proteome</keyword>
<feature type="transmembrane region" description="Helical" evidence="3">
    <location>
        <begin position="75"/>
        <end position="93"/>
    </location>
</feature>
<comment type="similarity">
    <text evidence="1">Belongs to the bacterial sugar transferase family.</text>
</comment>
<keyword evidence="3" id="KW-0812">Transmembrane</keyword>
<feature type="transmembrane region" description="Helical" evidence="3">
    <location>
        <begin position="289"/>
        <end position="310"/>
    </location>
</feature>
<name>A0ABQ1IYG0_9SPHN</name>
<evidence type="ECO:0000256" key="2">
    <source>
        <dbReference type="ARBA" id="ARBA00023169"/>
    </source>
</evidence>
<comment type="caution">
    <text evidence="5">The sequence shown here is derived from an EMBL/GenBank/DDBJ whole genome shotgun (WGS) entry which is preliminary data.</text>
</comment>
<feature type="transmembrane region" description="Helical" evidence="3">
    <location>
        <begin position="136"/>
        <end position="159"/>
    </location>
</feature>
<feature type="transmembrane region" description="Helical" evidence="3">
    <location>
        <begin position="105"/>
        <end position="130"/>
    </location>
</feature>
<dbReference type="PANTHER" id="PTHR30576">
    <property type="entry name" value="COLANIC BIOSYNTHESIS UDP-GLUCOSE LIPID CARRIER TRANSFERASE"/>
    <property type="match status" value="1"/>
</dbReference>
<feature type="transmembrane region" description="Helical" evidence="3">
    <location>
        <begin position="43"/>
        <end position="69"/>
    </location>
</feature>
<keyword evidence="3" id="KW-1133">Transmembrane helix</keyword>
<protein>
    <recommendedName>
        <fullName evidence="4">Bacterial sugar transferase domain-containing protein</fullName>
    </recommendedName>
</protein>
<keyword evidence="2" id="KW-0270">Exopolysaccharide synthesis</keyword>
<evidence type="ECO:0000313" key="5">
    <source>
        <dbReference type="EMBL" id="GGB55548.1"/>
    </source>
</evidence>
<sequence>MPAALTGQDLDSAPIQTGNSAQVDFDALVRLEALKGRKRMRGIMSLLSITADVTSILTGFFLASLAYLGTLDNDHASNMVAICIPLFLIFSLNNNAHNTRKVSNLMSGIASATGALVLAAGCLLLIAFFMKIGAEFSRGVFFLGVFFSVLAIITMRTIFRAVFRERLEEGVYAILCIYDGVPMSQTAGPGAIEARAMGLHPDLASAIAVNRLGTLAKGMDRVVIHCVPQARQAWAMALKTLDVRCEIVVPELDEFAALSISQRSGHTSLLLNSGRLAWNHQMMKRGFDLTISLAALPFLLPFFALVGLAIKLDSRGPMFFRQERIGLGNRPFMIWKFRSMRTELCDANGDRSTSRTDDRITRVGRFLRRTSIDELPQILNVITGDMSLVGPRPHALGSRAENALFWDIDQRYWQRHVVKPGLTGLAQIRGFRGATEQKMDLTKRLQSDLEYVSHWSLASDIRILLSTAMVVFHKNAF</sequence>
<dbReference type="Proteomes" id="UP000614261">
    <property type="component" value="Unassembled WGS sequence"/>
</dbReference>
<reference evidence="6" key="1">
    <citation type="journal article" date="2019" name="Int. J. Syst. Evol. Microbiol.">
        <title>The Global Catalogue of Microorganisms (GCM) 10K type strain sequencing project: providing services to taxonomists for standard genome sequencing and annotation.</title>
        <authorList>
            <consortium name="The Broad Institute Genomics Platform"/>
            <consortium name="The Broad Institute Genome Sequencing Center for Infectious Disease"/>
            <person name="Wu L."/>
            <person name="Ma J."/>
        </authorList>
    </citation>
    <scope>NUCLEOTIDE SEQUENCE [LARGE SCALE GENOMIC DNA]</scope>
    <source>
        <strain evidence="6">CGMCC 1.12851</strain>
    </source>
</reference>
<keyword evidence="3" id="KW-0472">Membrane</keyword>
<proteinExistence type="inferred from homology"/>
<accession>A0ABQ1IYG0</accession>